<organism evidence="2 3">
    <name type="scientific">Candidatus Roizmanbacteria bacterium CG2_30_33_16</name>
    <dbReference type="NCBI Taxonomy" id="1805340"/>
    <lineage>
        <taxon>Bacteria</taxon>
        <taxon>Candidatus Roizmaniibacteriota</taxon>
    </lineage>
</organism>
<accession>A0A1J5HIE1</accession>
<gene>
    <name evidence="2" type="ORF">AUK04_02440</name>
</gene>
<protein>
    <submittedName>
        <fullName evidence="2">Uncharacterized protein</fullName>
    </submittedName>
</protein>
<dbReference type="AlphaFoldDB" id="A0A1J5HIE1"/>
<keyword evidence="1" id="KW-1133">Transmembrane helix</keyword>
<evidence type="ECO:0000313" key="3">
    <source>
        <dbReference type="Proteomes" id="UP000183758"/>
    </source>
</evidence>
<proteinExistence type="predicted"/>
<comment type="caution">
    <text evidence="2">The sequence shown here is derived from an EMBL/GenBank/DDBJ whole genome shotgun (WGS) entry which is preliminary data.</text>
</comment>
<keyword evidence="1" id="KW-0812">Transmembrane</keyword>
<feature type="transmembrane region" description="Helical" evidence="1">
    <location>
        <begin position="42"/>
        <end position="67"/>
    </location>
</feature>
<reference evidence="2 3" key="1">
    <citation type="journal article" date="2016" name="Environ. Microbiol.">
        <title>Genomic resolution of a cold subsurface aquifer community provides metabolic insights for novel microbes adapted to high CO concentrations.</title>
        <authorList>
            <person name="Probst A.J."/>
            <person name="Castelle C.J."/>
            <person name="Singh A."/>
            <person name="Brown C.T."/>
            <person name="Anantharaman K."/>
            <person name="Sharon I."/>
            <person name="Hug L.A."/>
            <person name="Burstein D."/>
            <person name="Emerson J.B."/>
            <person name="Thomas B.C."/>
            <person name="Banfield J.F."/>
        </authorList>
    </citation>
    <scope>NUCLEOTIDE SEQUENCE [LARGE SCALE GENOMIC DNA]</scope>
    <source>
        <strain evidence="2">CG2_30_33_16</strain>
    </source>
</reference>
<evidence type="ECO:0000313" key="2">
    <source>
        <dbReference type="EMBL" id="OIP84404.1"/>
    </source>
</evidence>
<keyword evidence="1" id="KW-0472">Membrane</keyword>
<evidence type="ECO:0000256" key="1">
    <source>
        <dbReference type="SAM" id="Phobius"/>
    </source>
</evidence>
<dbReference type="Proteomes" id="UP000183758">
    <property type="component" value="Unassembled WGS sequence"/>
</dbReference>
<sequence length="77" mass="8916">MKTIPTRIQNKYSEIFSLQPNQLGNNRINLFYKITTRFLKKAPFIVIIPVTMLVVVLIYILIGPLLVKLASFLQYGF</sequence>
<dbReference type="EMBL" id="MNZM01000057">
    <property type="protein sequence ID" value="OIP84404.1"/>
    <property type="molecule type" value="Genomic_DNA"/>
</dbReference>
<name>A0A1J5HIE1_9BACT</name>